<dbReference type="Proteomes" id="UP000663505">
    <property type="component" value="Chromosome"/>
</dbReference>
<keyword evidence="2" id="KW-1185">Reference proteome</keyword>
<name>A0A9X7VUT0_9BACL</name>
<dbReference type="RefSeq" id="WP_206654930.1">
    <property type="nucleotide sequence ID" value="NZ_CP071182.1"/>
</dbReference>
<organism evidence="1 2">
    <name type="scientific">Alicyclobacillus mengziensis</name>
    <dbReference type="NCBI Taxonomy" id="2931921"/>
    <lineage>
        <taxon>Bacteria</taxon>
        <taxon>Bacillati</taxon>
        <taxon>Bacillota</taxon>
        <taxon>Bacilli</taxon>
        <taxon>Bacillales</taxon>
        <taxon>Alicyclobacillaceae</taxon>
        <taxon>Alicyclobacillus</taxon>
    </lineage>
</organism>
<protein>
    <submittedName>
        <fullName evidence="1">Uncharacterized protein</fullName>
    </submittedName>
</protein>
<gene>
    <name evidence="1" type="ORF">JZ786_13365</name>
</gene>
<proteinExistence type="predicted"/>
<sequence length="122" mass="14038">MRFFGQKRLRSLLKCVVCAQRPGTTLHHHIPLCKSCHATLQKHIKHDGGFIVEHLETLRQANSPSEIAALRDAIVSHASKLVHYEDLKLKTIEPEPTVIMHLVRMGQYNDLFPKFFSDERTE</sequence>
<reference evidence="1 2" key="1">
    <citation type="submission" date="2021-02" db="EMBL/GenBank/DDBJ databases">
        <title>Alicyclobacillus curvatus sp. nov. and Alicyclobacillus mengziensis sp. nov., two acidophilic bacteria isolated from acid mine drainage.</title>
        <authorList>
            <person name="Huang Y."/>
        </authorList>
    </citation>
    <scope>NUCLEOTIDE SEQUENCE [LARGE SCALE GENOMIC DNA]</scope>
    <source>
        <strain evidence="1 2">S30H14</strain>
    </source>
</reference>
<evidence type="ECO:0000313" key="2">
    <source>
        <dbReference type="Proteomes" id="UP000663505"/>
    </source>
</evidence>
<dbReference type="EMBL" id="CP071182">
    <property type="protein sequence ID" value="QSO45561.1"/>
    <property type="molecule type" value="Genomic_DNA"/>
</dbReference>
<accession>A0A9X7VUT0</accession>
<evidence type="ECO:0000313" key="1">
    <source>
        <dbReference type="EMBL" id="QSO45561.1"/>
    </source>
</evidence>
<dbReference type="AlphaFoldDB" id="A0A9X7VUT0"/>
<dbReference type="KEGG" id="afx:JZ786_13365"/>